<sequence length="1269" mass="138768">MRIERRFTKAGQSPYAEIEFRKATSEIKNPDGSIVFRLENIDVPAQFSQVAADILAQKYFRKAGVPAKLKKVEENDVPSFLWRSVPDDAALKDLPKESQIGSETDARQVFDRLAGTWTYWGWKGGYFSSEEDASAFRDELAYMLATQRVAPNSPQWFNTGMHWAYGIDGPGQGHFYVDPFTGKITKSKSAYEHPQPHACFIQSVEDDLVNEGGIMDLWVREARLFKYGSGTGSNFSLLRGEGEKLSGGGRSSGLMSFLKIGDRAAGAIKSGGTTRRAAKMVVVDIDHPDIEEYINWKVKEEQKVAALVTGSKIVAKHLKAIMKAAVNCEGDNDDCFDPAKNPALKREIRAAKKDQVPENYVQRVIQFARQGYKDLEFKTYDTDWDSEAYLTVSGQNSNNSVSIKDDFLRAVESDGDWHLTARKDGKVVKTLKARDLWESISYAAWASADPGLHFNTTMNDWHTSPSAGSIRASNPCSEYMFLDDTACNLASLNLMTFKDAASKRINIADYEHAVRLWTVVLEISVMMAQFPSRRIAELSYEYRTLGLGYANIGGLLMSSGIPYDSDEARAIAGSLTAIMTGIAYATSAEMASELGTFPMFKPNREHMLRVIRNHRRAAYGEISGYEGLSVNPVALIHSHNPDQDLVAHAKAAWDKALSLGEQHGYRNAQATVIAPTGTIGLVMDCDTTGIEPDFALVKFKKLAGGGYFKIINRAVPEALRALGYSESQIAEIEAYAVGHGNLNQAPAINPSTLKAKGFTDEKVEAVNAALKSAFDIKFVFNQWTLGADFLKGTLKVSDEQLTDISFNLLDHLGFSKKEIEAANIHVCGAMTLEGAPFLKNEHLAVFDCANPCGKIGKRYLSVESHIRMMAAAQPFISGAISKTINMANEATVEDCKNAYMLSWKLGLKANALYRDGSKLSQPLNASLIDDDDNEDAVEELLQAPAAAQAVTVTEKIIERVIEKVVRSQEKLPGRRKGYTQKAKIGGHTIFLRTGEYDDGRLGEIFLDMNKEGSALRAFINNFAISVSLGLQYGVPLEEYVDAFTFTKFEPAGIVTGNDAIKNATSILDYVFRELAISYLGRHDLAHVDTSDFSNTALGRGVSEGKADVVSKGLTRGYKPTLVPTSGERQAAEVKGSATAAPARASSGATITAFAGNAVRKLEPASAISTSEVVAFKRDYEERAKELAEEIAEELATETAEASTALFTDKAADDAATAKSEAKKLESERRARSIMQGYTGNMCTECQNFTMVRNGTCEKCDTCGATSGCS</sequence>
<dbReference type="Pfam" id="PF02867">
    <property type="entry name" value="Ribonuc_red_lgC"/>
    <property type="match status" value="2"/>
</dbReference>
<evidence type="ECO:0000256" key="11">
    <source>
        <dbReference type="ARBA" id="ARBA00025437"/>
    </source>
</evidence>
<evidence type="ECO:0000256" key="7">
    <source>
        <dbReference type="ARBA" id="ARBA00022741"/>
    </source>
</evidence>
<dbReference type="Proteomes" id="UP000282195">
    <property type="component" value="Chromosome"/>
</dbReference>
<keyword evidence="9" id="KW-1015">Disulfide bond</keyword>
<dbReference type="Gene3D" id="3.20.70.20">
    <property type="match status" value="3"/>
</dbReference>
<name>A0A387FSB5_9HYPH</name>
<dbReference type="RefSeq" id="WP_120703971.1">
    <property type="nucleotide sequence ID" value="NZ_CP032694.1"/>
</dbReference>
<reference evidence="18 19" key="1">
    <citation type="submission" date="2018-10" db="EMBL/GenBank/DDBJ databases">
        <title>Rhizobium etli, R. leguminosarum and a new Rhizobium genospecies from Phaseolus dumosus.</title>
        <authorList>
            <person name="Ramirez-Puebla S.T."/>
            <person name="Rogel-Hernandez M.A."/>
            <person name="Guerrero G."/>
            <person name="Ormeno-Orrillo E."/>
            <person name="Martinez-Romero J.C."/>
            <person name="Negrete-Yankelevich S."/>
            <person name="Martinez-Romero E."/>
        </authorList>
    </citation>
    <scope>NUCLEOTIDE SEQUENCE [LARGE SCALE GENOMIC DNA]</scope>
    <source>
        <strain evidence="18 19">CCGE525</strain>
    </source>
</reference>
<dbReference type="GO" id="GO:0004748">
    <property type="term" value="F:ribonucleoside-diphosphate reductase activity, thioredoxin disulfide as acceptor"/>
    <property type="evidence" value="ECO:0007669"/>
    <property type="project" value="UniProtKB-EC"/>
</dbReference>
<dbReference type="OrthoDB" id="9762933at2"/>
<evidence type="ECO:0000256" key="5">
    <source>
        <dbReference type="ARBA" id="ARBA00022628"/>
    </source>
</evidence>
<dbReference type="NCBIfam" id="NF005736">
    <property type="entry name" value="PRK07562.1"/>
    <property type="match status" value="1"/>
</dbReference>
<feature type="domain" description="Ribonucleotide reductase large subunit C-terminal" evidence="15">
    <location>
        <begin position="809"/>
        <end position="913"/>
    </location>
</feature>
<dbReference type="EMBL" id="CP032694">
    <property type="protein sequence ID" value="AYG58934.1"/>
    <property type="molecule type" value="Genomic_DNA"/>
</dbReference>
<dbReference type="KEGG" id="rjg:CCGE525_09065"/>
<dbReference type="Pfam" id="PF12637">
    <property type="entry name" value="TSCPD"/>
    <property type="match status" value="1"/>
</dbReference>
<dbReference type="NCBIfam" id="TIGR02504">
    <property type="entry name" value="NrdJ_Z"/>
    <property type="match status" value="1"/>
</dbReference>
<keyword evidence="8 13" id="KW-0560">Oxidoreductase</keyword>
<proteinExistence type="inferred from homology"/>
<keyword evidence="10 13" id="KW-0170">Cobalt</keyword>
<dbReference type="Pfam" id="PF08471">
    <property type="entry name" value="Ribonuc_red_2_N"/>
    <property type="match status" value="1"/>
</dbReference>
<feature type="domain" description="TSCPD" evidence="17">
    <location>
        <begin position="972"/>
        <end position="1076"/>
    </location>
</feature>
<comment type="cofactor">
    <cofactor evidence="1 13">
        <name>adenosylcob(III)alamin</name>
        <dbReference type="ChEBI" id="CHEBI:18408"/>
    </cofactor>
</comment>
<evidence type="ECO:0000256" key="8">
    <source>
        <dbReference type="ARBA" id="ARBA00023002"/>
    </source>
</evidence>
<evidence type="ECO:0000313" key="19">
    <source>
        <dbReference type="Proteomes" id="UP000282195"/>
    </source>
</evidence>
<feature type="coiled-coil region" evidence="14">
    <location>
        <begin position="1176"/>
        <end position="1227"/>
    </location>
</feature>
<dbReference type="PANTHER" id="PTHR43371:SF1">
    <property type="entry name" value="RIBONUCLEOSIDE-DIPHOSPHATE REDUCTASE"/>
    <property type="match status" value="1"/>
</dbReference>
<comment type="function">
    <text evidence="11 13">Catalyzes the reduction of ribonucleotides to deoxyribonucleotides. May function to provide a pool of deoxyribonucleotide precursors for DNA repair during oxygen limitation and/or for immediate growth after restoration of oxygen.</text>
</comment>
<evidence type="ECO:0000256" key="2">
    <source>
        <dbReference type="ARBA" id="ARBA00007405"/>
    </source>
</evidence>
<evidence type="ECO:0000259" key="16">
    <source>
        <dbReference type="Pfam" id="PF08471"/>
    </source>
</evidence>
<evidence type="ECO:0000256" key="13">
    <source>
        <dbReference type="RuleBase" id="RU364064"/>
    </source>
</evidence>
<evidence type="ECO:0000259" key="17">
    <source>
        <dbReference type="Pfam" id="PF12637"/>
    </source>
</evidence>
<evidence type="ECO:0000256" key="12">
    <source>
        <dbReference type="ARBA" id="ARBA00047754"/>
    </source>
</evidence>
<evidence type="ECO:0000256" key="1">
    <source>
        <dbReference type="ARBA" id="ARBA00001922"/>
    </source>
</evidence>
<accession>A0A387FSB5</accession>
<evidence type="ECO:0000256" key="10">
    <source>
        <dbReference type="ARBA" id="ARBA00023285"/>
    </source>
</evidence>
<dbReference type="InterPro" id="IPR013344">
    <property type="entry name" value="RNR_NrdJ/NrdZ"/>
</dbReference>
<comment type="catalytic activity">
    <reaction evidence="12 13">
        <text>a 2'-deoxyribonucleoside 5'-diphosphate + [thioredoxin]-disulfide + H2O = a ribonucleoside 5'-diphosphate + [thioredoxin]-dithiol</text>
        <dbReference type="Rhea" id="RHEA:23252"/>
        <dbReference type="Rhea" id="RHEA-COMP:10698"/>
        <dbReference type="Rhea" id="RHEA-COMP:10700"/>
        <dbReference type="ChEBI" id="CHEBI:15377"/>
        <dbReference type="ChEBI" id="CHEBI:29950"/>
        <dbReference type="ChEBI" id="CHEBI:50058"/>
        <dbReference type="ChEBI" id="CHEBI:57930"/>
        <dbReference type="ChEBI" id="CHEBI:73316"/>
        <dbReference type="EC" id="1.17.4.1"/>
    </reaction>
</comment>
<evidence type="ECO:0000256" key="4">
    <source>
        <dbReference type="ARBA" id="ARBA00014409"/>
    </source>
</evidence>
<feature type="domain" description="Ribonucleotide reductase class II vitamin B12-dependent N-terminal" evidence="16">
    <location>
        <begin position="22"/>
        <end position="147"/>
    </location>
</feature>
<dbReference type="GO" id="GO:0000166">
    <property type="term" value="F:nucleotide binding"/>
    <property type="evidence" value="ECO:0007669"/>
    <property type="project" value="UniProtKB-KW"/>
</dbReference>
<dbReference type="InterPro" id="IPR013678">
    <property type="entry name" value="RNR_2_N"/>
</dbReference>
<organism evidence="18 19">
    <name type="scientific">Rhizobium jaguaris</name>
    <dbReference type="NCBI Taxonomy" id="1312183"/>
    <lineage>
        <taxon>Bacteria</taxon>
        <taxon>Pseudomonadati</taxon>
        <taxon>Pseudomonadota</taxon>
        <taxon>Alphaproteobacteria</taxon>
        <taxon>Hyphomicrobiales</taxon>
        <taxon>Rhizobiaceae</taxon>
        <taxon>Rhizobium/Agrobacterium group</taxon>
        <taxon>Rhizobium</taxon>
    </lineage>
</organism>
<keyword evidence="5 13" id="KW-0846">Cobalamin</keyword>
<dbReference type="FunFam" id="3.20.70.20:FF:000016">
    <property type="entry name" value="Vitamin B12-dependent ribonucleotide reductase"/>
    <property type="match status" value="1"/>
</dbReference>
<dbReference type="CDD" id="cd02888">
    <property type="entry name" value="RNR_II_dimer"/>
    <property type="match status" value="1"/>
</dbReference>
<dbReference type="InterPro" id="IPR000788">
    <property type="entry name" value="RNR_lg_C"/>
</dbReference>
<keyword evidence="7 13" id="KW-0547">Nucleotide-binding</keyword>
<feature type="domain" description="Ribonucleotide reductase large subunit C-terminal" evidence="15">
    <location>
        <begin position="198"/>
        <end position="752"/>
    </location>
</feature>
<dbReference type="SUPFAM" id="SSF75625">
    <property type="entry name" value="YebC-like"/>
    <property type="match status" value="1"/>
</dbReference>
<gene>
    <name evidence="18" type="ORF">CCGE525_09065</name>
</gene>
<dbReference type="FunFam" id="3.20.70.20:FF:000017">
    <property type="entry name" value="Vitamin B12-dependent ribonucleotide reductase"/>
    <property type="match status" value="1"/>
</dbReference>
<dbReference type="EC" id="1.17.4.1" evidence="3 13"/>
<keyword evidence="6 13" id="KW-0237">DNA synthesis</keyword>
<keyword evidence="14" id="KW-0175">Coiled coil</keyword>
<comment type="similarity">
    <text evidence="2 13">Belongs to the ribonucleoside diphosphate reductase class-2 family.</text>
</comment>
<evidence type="ECO:0000256" key="14">
    <source>
        <dbReference type="SAM" id="Coils"/>
    </source>
</evidence>
<dbReference type="PRINTS" id="PR01183">
    <property type="entry name" value="RIBORDTASEM1"/>
</dbReference>
<dbReference type="InterPro" id="IPR050862">
    <property type="entry name" value="RdRp_reductase_class-2"/>
</dbReference>
<keyword evidence="19" id="KW-1185">Reference proteome</keyword>
<evidence type="ECO:0000259" key="15">
    <source>
        <dbReference type="Pfam" id="PF02867"/>
    </source>
</evidence>
<evidence type="ECO:0000256" key="9">
    <source>
        <dbReference type="ARBA" id="ARBA00023157"/>
    </source>
</evidence>
<evidence type="ECO:0000313" key="18">
    <source>
        <dbReference type="EMBL" id="AYG58934.1"/>
    </source>
</evidence>
<dbReference type="InterPro" id="IPR029072">
    <property type="entry name" value="YebC-like"/>
</dbReference>
<dbReference type="GO" id="GO:0050897">
    <property type="term" value="F:cobalt ion binding"/>
    <property type="evidence" value="ECO:0007669"/>
    <property type="project" value="InterPro"/>
</dbReference>
<dbReference type="AlphaFoldDB" id="A0A387FSB5"/>
<dbReference type="InterPro" id="IPR024434">
    <property type="entry name" value="TSCPD_dom"/>
</dbReference>
<protein>
    <recommendedName>
        <fullName evidence="4 13">Vitamin B12-dependent ribonucleotide reductase</fullName>
        <ecNumber evidence="3 13">1.17.4.1</ecNumber>
    </recommendedName>
</protein>
<dbReference type="PANTHER" id="PTHR43371">
    <property type="entry name" value="VITAMIN B12-DEPENDENT RIBONUCLEOTIDE REDUCTASE"/>
    <property type="match status" value="1"/>
</dbReference>
<dbReference type="SUPFAM" id="SSF51998">
    <property type="entry name" value="PFL-like glycyl radical enzymes"/>
    <property type="match status" value="1"/>
</dbReference>
<evidence type="ECO:0000256" key="6">
    <source>
        <dbReference type="ARBA" id="ARBA00022634"/>
    </source>
</evidence>
<dbReference type="GO" id="GO:0031419">
    <property type="term" value="F:cobalamin binding"/>
    <property type="evidence" value="ECO:0007669"/>
    <property type="project" value="UniProtKB-KW"/>
</dbReference>
<dbReference type="GO" id="GO:0071897">
    <property type="term" value="P:DNA biosynthetic process"/>
    <property type="evidence" value="ECO:0007669"/>
    <property type="project" value="UniProtKB-KW"/>
</dbReference>
<evidence type="ECO:0000256" key="3">
    <source>
        <dbReference type="ARBA" id="ARBA00012274"/>
    </source>
</evidence>